<dbReference type="HOGENOM" id="CLU_032905_0_0_10"/>
<feature type="domain" description="Peptidase M14" evidence="2">
    <location>
        <begin position="43"/>
        <end position="177"/>
    </location>
</feature>
<dbReference type="GO" id="GO:0004181">
    <property type="term" value="F:metallocarboxypeptidase activity"/>
    <property type="evidence" value="ECO:0007669"/>
    <property type="project" value="InterPro"/>
</dbReference>
<dbReference type="SUPFAM" id="SSF53187">
    <property type="entry name" value="Zn-dependent exopeptidases"/>
    <property type="match status" value="1"/>
</dbReference>
<gene>
    <name evidence="3" type="ordered locus">Halhy_2046</name>
</gene>
<protein>
    <submittedName>
        <fullName evidence="3">Peptidase, family M14</fullName>
    </submittedName>
</protein>
<reference evidence="3 4" key="1">
    <citation type="journal article" date="2011" name="Stand. Genomic Sci.">
        <title>Complete genome sequence of Haliscomenobacter hydrossis type strain (O).</title>
        <authorList>
            <consortium name="US DOE Joint Genome Institute (JGI-PGF)"/>
            <person name="Daligault H."/>
            <person name="Lapidus A."/>
            <person name="Zeytun A."/>
            <person name="Nolan M."/>
            <person name="Lucas S."/>
            <person name="Del Rio T.G."/>
            <person name="Tice H."/>
            <person name="Cheng J.F."/>
            <person name="Tapia R."/>
            <person name="Han C."/>
            <person name="Goodwin L."/>
            <person name="Pitluck S."/>
            <person name="Liolios K."/>
            <person name="Pagani I."/>
            <person name="Ivanova N."/>
            <person name="Huntemann M."/>
            <person name="Mavromatis K."/>
            <person name="Mikhailova N."/>
            <person name="Pati A."/>
            <person name="Chen A."/>
            <person name="Palaniappan K."/>
            <person name="Land M."/>
            <person name="Hauser L."/>
            <person name="Brambilla E.M."/>
            <person name="Rohde M."/>
            <person name="Verbarg S."/>
            <person name="Goker M."/>
            <person name="Bristow J."/>
            <person name="Eisen J.A."/>
            <person name="Markowitz V."/>
            <person name="Hugenholtz P."/>
            <person name="Kyrpides N.C."/>
            <person name="Klenk H.P."/>
            <person name="Woyke T."/>
        </authorList>
    </citation>
    <scope>NUCLEOTIDE SEQUENCE [LARGE SCALE GENOMIC DNA]</scope>
    <source>
        <strain evidence="4">ATCC 27775 / DSM 1100 / LMG 10767 / O</strain>
    </source>
</reference>
<evidence type="ECO:0000313" key="3">
    <source>
        <dbReference type="EMBL" id="AEE49931.1"/>
    </source>
</evidence>
<sequence>MKKSTRLGFILSLLLPFGLLAQYPTRFETSNGTQTPTYEEGIAWYQRMATDFKEIDMQVKGPTDSGFPLHLVMYSKNRKFDLAKLKAQGKAIFFINNAIHPGEPDGVDASMMLLRDLALHPERYPMLDSVVVALIPFYNIGGALNRSSTSRVSQNGPEAHGFRGNARNFDLNRDFIKADTRNAQSFIAIFQELDPDLFIDTHVSNGADYQYTMTFCYAQEEKLGGVLGPFHKGTFLPFLYEHMKTAGFEATPYVNAFGQTPDKGFSQFADWPRYSTGYAALFHTFGMMTETHMLKPYAQRVKSTYALLDGVLKFLGQHRARLLALRKATKEAVKTQTEFPLTWKLNREKFSEIEFKGYEPEYPISAISGQKRLYYNRDKPLNKIVPFYDHYDVELKASKPSAYIIPQGWHNVIDRLKMNGVQMRQLTQDSTLELEVYIIDAYKSAANPYEGHHQNTSVDLHTERHKIALRKGDYFIPLNQWRNRFIVEVLEPQGVDSYFRWNFFDTILQEKGGYSSYVFEDLAAELLQKDPALKQKLEDKKKADKAFADSASAQLDFVYRNSIYWEKEYMRYPVYRVR</sequence>
<dbReference type="EMBL" id="CP002691">
    <property type="protein sequence ID" value="AEE49931.1"/>
    <property type="molecule type" value="Genomic_DNA"/>
</dbReference>
<dbReference type="Proteomes" id="UP000008461">
    <property type="component" value="Chromosome"/>
</dbReference>
<organism evidence="3 4">
    <name type="scientific">Haliscomenobacter hydrossis (strain ATCC 27775 / DSM 1100 / LMG 10767 / O)</name>
    <dbReference type="NCBI Taxonomy" id="760192"/>
    <lineage>
        <taxon>Bacteria</taxon>
        <taxon>Pseudomonadati</taxon>
        <taxon>Bacteroidota</taxon>
        <taxon>Saprospiria</taxon>
        <taxon>Saprospirales</taxon>
        <taxon>Haliscomenobacteraceae</taxon>
        <taxon>Haliscomenobacter</taxon>
    </lineage>
</organism>
<dbReference type="AlphaFoldDB" id="F4KPH7"/>
<feature type="chain" id="PRO_5003310184" evidence="1">
    <location>
        <begin position="22"/>
        <end position="578"/>
    </location>
</feature>
<reference key="2">
    <citation type="submission" date="2011-04" db="EMBL/GenBank/DDBJ databases">
        <title>Complete sequence of chromosome of Haliscomenobacter hydrossis DSM 1100.</title>
        <authorList>
            <consortium name="US DOE Joint Genome Institute (JGI-PGF)"/>
            <person name="Lucas S."/>
            <person name="Han J."/>
            <person name="Lapidus A."/>
            <person name="Bruce D."/>
            <person name="Goodwin L."/>
            <person name="Pitluck S."/>
            <person name="Peters L."/>
            <person name="Kyrpides N."/>
            <person name="Mavromatis K."/>
            <person name="Ivanova N."/>
            <person name="Ovchinnikova G."/>
            <person name="Pagani I."/>
            <person name="Daligault H."/>
            <person name="Detter J.C."/>
            <person name="Han C."/>
            <person name="Land M."/>
            <person name="Hauser L."/>
            <person name="Markowitz V."/>
            <person name="Cheng J.-F."/>
            <person name="Hugenholtz P."/>
            <person name="Woyke T."/>
            <person name="Wu D."/>
            <person name="Verbarg S."/>
            <person name="Frueling A."/>
            <person name="Brambilla E."/>
            <person name="Klenk H.-P."/>
            <person name="Eisen J.A."/>
        </authorList>
    </citation>
    <scope>NUCLEOTIDE SEQUENCE</scope>
    <source>
        <strain>DSM 1100</strain>
    </source>
</reference>
<feature type="signal peptide" evidence="1">
    <location>
        <begin position="1"/>
        <end position="21"/>
    </location>
</feature>
<dbReference type="STRING" id="760192.Halhy_2046"/>
<evidence type="ECO:0000256" key="1">
    <source>
        <dbReference type="SAM" id="SignalP"/>
    </source>
</evidence>
<dbReference type="KEGG" id="hhy:Halhy_2046"/>
<keyword evidence="4" id="KW-1185">Reference proteome</keyword>
<dbReference type="CDD" id="cd06241">
    <property type="entry name" value="M14-like"/>
    <property type="match status" value="1"/>
</dbReference>
<dbReference type="OrthoDB" id="9767214at2"/>
<dbReference type="eggNOG" id="COG2866">
    <property type="taxonomic scope" value="Bacteria"/>
</dbReference>
<dbReference type="InterPro" id="IPR000834">
    <property type="entry name" value="Peptidase_M14"/>
</dbReference>
<evidence type="ECO:0000313" key="4">
    <source>
        <dbReference type="Proteomes" id="UP000008461"/>
    </source>
</evidence>
<proteinExistence type="predicted"/>
<dbReference type="Gene3D" id="3.40.630.10">
    <property type="entry name" value="Zn peptidases"/>
    <property type="match status" value="1"/>
</dbReference>
<accession>F4KPH7</accession>
<evidence type="ECO:0000259" key="2">
    <source>
        <dbReference type="Pfam" id="PF00246"/>
    </source>
</evidence>
<keyword evidence="1" id="KW-0732">Signal</keyword>
<dbReference type="GO" id="GO:0006508">
    <property type="term" value="P:proteolysis"/>
    <property type="evidence" value="ECO:0007669"/>
    <property type="project" value="InterPro"/>
</dbReference>
<dbReference type="GO" id="GO:0008270">
    <property type="term" value="F:zinc ion binding"/>
    <property type="evidence" value="ECO:0007669"/>
    <property type="project" value="InterPro"/>
</dbReference>
<dbReference type="RefSeq" id="WP_013764484.1">
    <property type="nucleotide sequence ID" value="NC_015510.1"/>
</dbReference>
<dbReference type="Pfam" id="PF00246">
    <property type="entry name" value="Peptidase_M14"/>
    <property type="match status" value="1"/>
</dbReference>
<name>F4KPH7_HALH1</name>